<evidence type="ECO:0000313" key="1">
    <source>
        <dbReference type="EMBL" id="POG13161.1"/>
    </source>
</evidence>
<reference evidence="1 2" key="1">
    <citation type="submission" date="2016-08" db="EMBL/GenBank/DDBJ databases">
        <authorList>
            <person name="Seilhamer J.J."/>
        </authorList>
    </citation>
    <scope>NUCLEOTIDE SEQUENCE [LARGE SCALE GENOMIC DNA]</scope>
    <source>
        <strain evidence="1 2">KH-18-2</strain>
    </source>
</reference>
<dbReference type="RefSeq" id="WP_021781668.1">
    <property type="nucleotide sequence ID" value="NZ_CP142110.1"/>
</dbReference>
<dbReference type="CDD" id="cd06981">
    <property type="entry name" value="cupin_reut_a1446"/>
    <property type="match status" value="1"/>
</dbReference>
<protein>
    <submittedName>
        <fullName evidence="1">Cupin</fullName>
    </submittedName>
</protein>
<accession>A0A1X1A3Z1</accession>
<sequence>MTLNNLLTALPPCDPASAERVDELLSRPGVRVERIVSSGQASPPGFWYDQAEGEWIMLLRGAAALRFEHERHTRLLAPGDCLDIPPHHRHRVEWTAPGTATIWLAVFYSSSTPWPA</sequence>
<dbReference type="Proteomes" id="UP000237378">
    <property type="component" value="Unassembled WGS sequence"/>
</dbReference>
<comment type="caution">
    <text evidence="1">The sequence shown here is derived from an EMBL/GenBank/DDBJ whole genome shotgun (WGS) entry which is preliminary data.</text>
</comment>
<gene>
    <name evidence="1" type="ORF">BGP82_01520</name>
</gene>
<dbReference type="AlphaFoldDB" id="A0A1X1A3Z1"/>
<organism evidence="1 2">
    <name type="scientific">Pseudomonas putida</name>
    <name type="common">Arthrobacter siderocapsulatus</name>
    <dbReference type="NCBI Taxonomy" id="303"/>
    <lineage>
        <taxon>Bacteria</taxon>
        <taxon>Pseudomonadati</taxon>
        <taxon>Pseudomonadota</taxon>
        <taxon>Gammaproteobacteria</taxon>
        <taxon>Pseudomonadales</taxon>
        <taxon>Pseudomonadaceae</taxon>
        <taxon>Pseudomonas</taxon>
    </lineage>
</organism>
<dbReference type="InterPro" id="IPR014710">
    <property type="entry name" value="RmlC-like_jellyroll"/>
</dbReference>
<dbReference type="InterPro" id="IPR011051">
    <property type="entry name" value="RmlC_Cupin_sf"/>
</dbReference>
<name>A0A1X1A3Z1_PSEPU</name>
<dbReference type="Gene3D" id="2.60.120.10">
    <property type="entry name" value="Jelly Rolls"/>
    <property type="match status" value="1"/>
</dbReference>
<evidence type="ECO:0000313" key="2">
    <source>
        <dbReference type="Proteomes" id="UP000237378"/>
    </source>
</evidence>
<dbReference type="SUPFAM" id="SSF51182">
    <property type="entry name" value="RmlC-like cupins"/>
    <property type="match status" value="1"/>
</dbReference>
<proteinExistence type="predicted"/>
<reference evidence="1 2" key="2">
    <citation type="submission" date="2018-03" db="EMBL/GenBank/DDBJ databases">
        <title>Draft genome of Pseudomonas putida strain KH-18-2.</title>
        <authorList>
            <person name="Yoshizawa S."/>
            <person name="Khan N.H."/>
            <person name="Nishimura M."/>
            <person name="Chiura H.X."/>
            <person name="Ogura Y."/>
            <person name="Hayashi T."/>
            <person name="Kogure K."/>
        </authorList>
    </citation>
    <scope>NUCLEOTIDE SEQUENCE [LARGE SCALE GENOMIC DNA]</scope>
    <source>
        <strain evidence="1 2">KH-18-2</strain>
    </source>
</reference>
<dbReference type="EMBL" id="MING01000019">
    <property type="protein sequence ID" value="POG13161.1"/>
    <property type="molecule type" value="Genomic_DNA"/>
</dbReference>